<dbReference type="Pfam" id="PF00905">
    <property type="entry name" value="Transpeptidase"/>
    <property type="match status" value="1"/>
</dbReference>
<feature type="domain" description="Penicillin binding protein A dimerisation" evidence="2">
    <location>
        <begin position="52"/>
        <end position="133"/>
    </location>
</feature>
<dbReference type="EMBL" id="LR134406">
    <property type="protein sequence ID" value="VEH71308.1"/>
    <property type="molecule type" value="Genomic_DNA"/>
</dbReference>
<proteinExistence type="predicted"/>
<dbReference type="GO" id="GO:0071972">
    <property type="term" value="F:peptidoglycan L,D-transpeptidase activity"/>
    <property type="evidence" value="ECO:0007669"/>
    <property type="project" value="TreeGrafter"/>
</dbReference>
<dbReference type="InterPro" id="IPR050515">
    <property type="entry name" value="Beta-lactam/transpept"/>
</dbReference>
<evidence type="ECO:0000259" key="2">
    <source>
        <dbReference type="Pfam" id="PF21922"/>
    </source>
</evidence>
<dbReference type="OrthoDB" id="9766847at2"/>
<dbReference type="GeneID" id="64408054"/>
<dbReference type="GO" id="GO:0071555">
    <property type="term" value="P:cell wall organization"/>
    <property type="evidence" value="ECO:0007669"/>
    <property type="project" value="TreeGrafter"/>
</dbReference>
<accession>A0A3N4D1H6</accession>
<dbReference type="AlphaFoldDB" id="A0A3N4D1H6"/>
<dbReference type="PANTHER" id="PTHR30627:SF24">
    <property type="entry name" value="PENICILLIN-BINDING PROTEIN 4B"/>
    <property type="match status" value="1"/>
</dbReference>
<dbReference type="PANTHER" id="PTHR30627">
    <property type="entry name" value="PEPTIDOGLYCAN D,D-TRANSPEPTIDASE"/>
    <property type="match status" value="1"/>
</dbReference>
<keyword evidence="5" id="KW-1185">Reference proteome</keyword>
<dbReference type="InterPro" id="IPR054120">
    <property type="entry name" value="PBPA_dimer"/>
</dbReference>
<dbReference type="Proteomes" id="UP000677180">
    <property type="component" value="Chromosome"/>
</dbReference>
<dbReference type="GO" id="GO:0005886">
    <property type="term" value="C:plasma membrane"/>
    <property type="evidence" value="ECO:0007669"/>
    <property type="project" value="TreeGrafter"/>
</dbReference>
<dbReference type="InterPro" id="IPR001460">
    <property type="entry name" value="PCN-bd_Tpept"/>
</dbReference>
<evidence type="ECO:0000313" key="5">
    <source>
        <dbReference type="Proteomes" id="UP000273044"/>
    </source>
</evidence>
<gene>
    <name evidence="4" type="primary">pbpA_1</name>
    <name evidence="3" type="ORF">J5A53_02280</name>
    <name evidence="4" type="ORF">NCTC12967_02627</name>
</gene>
<dbReference type="RefSeq" id="WP_014847668.1">
    <property type="nucleotide sequence ID" value="NZ_CAJZDL010000006.1"/>
</dbReference>
<dbReference type="GO" id="GO:0008658">
    <property type="term" value="F:penicillin binding"/>
    <property type="evidence" value="ECO:0007669"/>
    <property type="project" value="InterPro"/>
</dbReference>
<evidence type="ECO:0000313" key="4">
    <source>
        <dbReference type="EMBL" id="VEH71308.1"/>
    </source>
</evidence>
<dbReference type="EMBL" id="CP072385">
    <property type="protein sequence ID" value="QUC11551.1"/>
    <property type="molecule type" value="Genomic_DNA"/>
</dbReference>
<dbReference type="Gene3D" id="3.90.1310.10">
    <property type="entry name" value="Penicillin-binding protein 2a (Domain 2)"/>
    <property type="match status" value="1"/>
</dbReference>
<name>A0A3N4D1H6_9ACTN</name>
<reference evidence="4 5" key="1">
    <citation type="submission" date="2018-12" db="EMBL/GenBank/DDBJ databases">
        <authorList>
            <consortium name="Pathogen Informatics"/>
        </authorList>
    </citation>
    <scope>NUCLEOTIDE SEQUENCE [LARGE SCALE GENOMIC DNA]</scope>
    <source>
        <strain evidence="4 5">NCTC12967</strain>
    </source>
</reference>
<dbReference type="Gene3D" id="3.40.710.10">
    <property type="entry name" value="DD-peptidase/beta-lactamase superfamily"/>
    <property type="match status" value="1"/>
</dbReference>
<evidence type="ECO:0000313" key="3">
    <source>
        <dbReference type="EMBL" id="QUC11551.1"/>
    </source>
</evidence>
<dbReference type="InterPro" id="IPR012338">
    <property type="entry name" value="Beta-lactam/transpept-like"/>
</dbReference>
<reference evidence="3" key="2">
    <citation type="submission" date="2021-03" db="EMBL/GenBank/DDBJ databases">
        <title>Human Oral Microbial Genomes.</title>
        <authorList>
            <person name="Johnston C.D."/>
            <person name="Chen T."/>
            <person name="Dewhirst F.E."/>
        </authorList>
    </citation>
    <scope>NUCLEOTIDE SEQUENCE</scope>
    <source>
        <strain evidence="3">F0714</strain>
    </source>
</reference>
<dbReference type="SUPFAM" id="SSF56601">
    <property type="entry name" value="beta-lactamase/transpeptidase-like"/>
    <property type="match status" value="1"/>
</dbReference>
<dbReference type="Proteomes" id="UP000273044">
    <property type="component" value="Chromosome"/>
</dbReference>
<dbReference type="Pfam" id="PF21922">
    <property type="entry name" value="PBP_dimer_2"/>
    <property type="match status" value="1"/>
</dbReference>
<evidence type="ECO:0000259" key="1">
    <source>
        <dbReference type="Pfam" id="PF00905"/>
    </source>
</evidence>
<organism evidence="4 5">
    <name type="scientific">Arachnia propionica</name>
    <dbReference type="NCBI Taxonomy" id="1750"/>
    <lineage>
        <taxon>Bacteria</taxon>
        <taxon>Bacillati</taxon>
        <taxon>Actinomycetota</taxon>
        <taxon>Actinomycetes</taxon>
        <taxon>Propionibacteriales</taxon>
        <taxon>Propionibacteriaceae</taxon>
        <taxon>Arachnia</taxon>
    </lineage>
</organism>
<sequence>MNGPLRKVSLFISLLMAALLVNITWLAVARSEDMLKDPRNVRVRDAEFNTNRGAILVGNDAIAMSTPASGTLPWQRTFPQGETYSSVTGWYSYSYGKQELERNWNAELTGTASSQTFTRLVDLLAGKKPQGANLNTTLNPKAQAAAVKALGKQQGAAIAVDYTTGEILALVSTPTYDPNLLASHDTSVERQNWDMLVNDSAEPLKNRAVREIFPPGSTFKLVTAAAALEAGYNPSSTVASPTSYQAPGSSHGIGNSTDCGGTETTLEHALAMSCNTAFAKLGVDLGQTKMLDTAQRFGFNSAPGIDLPSSTSKFPTQMDPAYLAQSSIGQYEVAATPLQMLMVASAIANNGVLMKPHVVKSVTGSDLKVIQTIQPEQAGRPISEGTAKQLKQMMENVVSDGTGSPAQARGLTIGGKTGTAQSDPNRPPYAWFVGYAAEPHVAVVAFVQSTSVERNDISGGKVAAPVFKAVVESLR</sequence>
<feature type="domain" description="Penicillin-binding protein transpeptidase" evidence="1">
    <location>
        <begin position="155"/>
        <end position="471"/>
    </location>
</feature>
<protein>
    <submittedName>
        <fullName evidence="3">Penicillin-binding protein 2</fullName>
    </submittedName>
    <submittedName>
        <fullName evidence="4">Penicillin-binding protein A</fullName>
    </submittedName>
</protein>
<dbReference type="OMA" id="MWAPVTG"/>